<feature type="transmembrane region" description="Helical" evidence="6">
    <location>
        <begin position="377"/>
        <end position="397"/>
    </location>
</feature>
<keyword evidence="2" id="KW-0813">Transport</keyword>
<organism evidence="8 9">
    <name type="scientific">Rhinocladiella mackenziei CBS 650.93</name>
    <dbReference type="NCBI Taxonomy" id="1442369"/>
    <lineage>
        <taxon>Eukaryota</taxon>
        <taxon>Fungi</taxon>
        <taxon>Dikarya</taxon>
        <taxon>Ascomycota</taxon>
        <taxon>Pezizomycotina</taxon>
        <taxon>Eurotiomycetes</taxon>
        <taxon>Chaetothyriomycetidae</taxon>
        <taxon>Chaetothyriales</taxon>
        <taxon>Herpotrichiellaceae</taxon>
        <taxon>Rhinocladiella</taxon>
    </lineage>
</organism>
<feature type="transmembrane region" description="Helical" evidence="6">
    <location>
        <begin position="153"/>
        <end position="175"/>
    </location>
</feature>
<feature type="transmembrane region" description="Helical" evidence="6">
    <location>
        <begin position="275"/>
        <end position="293"/>
    </location>
</feature>
<reference evidence="8 9" key="1">
    <citation type="submission" date="2015-01" db="EMBL/GenBank/DDBJ databases">
        <title>The Genome Sequence of Rhinocladiella mackenzie CBS 650.93.</title>
        <authorList>
            <consortium name="The Broad Institute Genomics Platform"/>
            <person name="Cuomo C."/>
            <person name="de Hoog S."/>
            <person name="Gorbushina A."/>
            <person name="Stielow B."/>
            <person name="Teixiera M."/>
            <person name="Abouelleil A."/>
            <person name="Chapman S.B."/>
            <person name="Priest M."/>
            <person name="Young S.K."/>
            <person name="Wortman J."/>
            <person name="Nusbaum C."/>
            <person name="Birren B."/>
        </authorList>
    </citation>
    <scope>NUCLEOTIDE SEQUENCE [LARGE SCALE GENOMIC DNA]</scope>
    <source>
        <strain evidence="8 9">CBS 650.93</strain>
    </source>
</reference>
<dbReference type="VEuPathDB" id="FungiDB:Z518_01989"/>
<dbReference type="GeneID" id="25290060"/>
<feature type="transmembrane region" description="Helical" evidence="6">
    <location>
        <begin position="46"/>
        <end position="65"/>
    </location>
</feature>
<dbReference type="PANTHER" id="PTHR43341:SF39">
    <property type="entry name" value="AMINO ACID TRANSPORTER (EUROFUNG)-RELATED"/>
    <property type="match status" value="1"/>
</dbReference>
<feature type="transmembrane region" description="Helical" evidence="6">
    <location>
        <begin position="450"/>
        <end position="470"/>
    </location>
</feature>
<dbReference type="FunFam" id="1.20.1740.10:FF:000001">
    <property type="entry name" value="Amino acid permease"/>
    <property type="match status" value="1"/>
</dbReference>
<dbReference type="GO" id="GO:0016020">
    <property type="term" value="C:membrane"/>
    <property type="evidence" value="ECO:0007669"/>
    <property type="project" value="UniProtKB-SubCell"/>
</dbReference>
<feature type="transmembrane region" description="Helical" evidence="6">
    <location>
        <begin position="482"/>
        <end position="501"/>
    </location>
</feature>
<dbReference type="Proteomes" id="UP000053617">
    <property type="component" value="Unassembled WGS sequence"/>
</dbReference>
<evidence type="ECO:0000313" key="8">
    <source>
        <dbReference type="EMBL" id="KIX07336.1"/>
    </source>
</evidence>
<dbReference type="HOGENOM" id="CLU_007946_12_1_1"/>
<dbReference type="Pfam" id="PF00324">
    <property type="entry name" value="AA_permease"/>
    <property type="match status" value="1"/>
</dbReference>
<keyword evidence="4 6" id="KW-1133">Transmembrane helix</keyword>
<dbReference type="OrthoDB" id="3900342at2759"/>
<proteinExistence type="predicted"/>
<evidence type="ECO:0000256" key="4">
    <source>
        <dbReference type="ARBA" id="ARBA00022989"/>
    </source>
</evidence>
<dbReference type="Gene3D" id="1.20.1740.10">
    <property type="entry name" value="Amino acid/polyamine transporter I"/>
    <property type="match status" value="1"/>
</dbReference>
<dbReference type="InterPro" id="IPR050524">
    <property type="entry name" value="APC_YAT"/>
</dbReference>
<evidence type="ECO:0000256" key="1">
    <source>
        <dbReference type="ARBA" id="ARBA00004141"/>
    </source>
</evidence>
<dbReference type="AlphaFoldDB" id="A0A0D2IVT8"/>
<accession>A0A0D2IVT8</accession>
<keyword evidence="9" id="KW-1185">Reference proteome</keyword>
<feature type="transmembrane region" description="Helical" evidence="6">
    <location>
        <begin position="187"/>
        <end position="206"/>
    </location>
</feature>
<feature type="transmembrane region" description="Helical" evidence="6">
    <location>
        <begin position="71"/>
        <end position="92"/>
    </location>
</feature>
<keyword evidence="5 6" id="KW-0472">Membrane</keyword>
<dbReference type="GO" id="GO:0015171">
    <property type="term" value="F:amino acid transmembrane transporter activity"/>
    <property type="evidence" value="ECO:0007669"/>
    <property type="project" value="TreeGrafter"/>
</dbReference>
<sequence>MTGKQVDSKEVGVEESAPIVVGESLDAYDEKYGHTKRGLTSRHVQLMAIGGSIGTGLFVGIGGALSKGGPLSIFLAFLIYPSLFVFPTNMCVAEITTFLPIRHGLFKVANRVLDPALGFAFGWAYFYAAAVLVCTEVSSVATVMGYWEIDVNAAVWVLMALVVIVIINVFAVKYYGESEFLFSILKVLLLFGLVMLTFITMCGGNPKHDAYGFRNWKHGDAMHEYYTTGTTGRFLGFFIAIRYAAFSIGGPDIIALSAGEIINPRRTIPRMARMIWVRVVGFYVLGVLAVGIICNSRDPQLLGALEEGAKGSAASPFVIGIKNLGIRGLDSLVNVLILSSGWSCGNAYMYTATRTLYQLATEDQAPRIFRRCTKKGVPIYAVVAVSLIGCLTFMVASNDSATVFNWFVGLSTCATLIVYTTMMVIWVGFYKSLEAQGAGRDSLPWKAPFMPYHAYIGIGTGLVLIFFLGFDVFVPWDTQGFVTTYFGVPYAILLYVFWKIFKKTRHTKFSEVDLFSDKAQVDKECEEWENAQPGTSKGSILKRAWERMW</sequence>
<evidence type="ECO:0000259" key="7">
    <source>
        <dbReference type="Pfam" id="PF00324"/>
    </source>
</evidence>
<comment type="subcellular location">
    <subcellularLocation>
        <location evidence="1">Membrane</location>
        <topology evidence="1">Multi-pass membrane protein</topology>
    </subcellularLocation>
</comment>
<protein>
    <recommendedName>
        <fullName evidence="7">Amino acid permease/ SLC12A domain-containing protein</fullName>
    </recommendedName>
</protein>
<evidence type="ECO:0000256" key="3">
    <source>
        <dbReference type="ARBA" id="ARBA00022692"/>
    </source>
</evidence>
<gene>
    <name evidence="8" type="ORF">Z518_01989</name>
</gene>
<feature type="transmembrane region" description="Helical" evidence="6">
    <location>
        <begin position="234"/>
        <end position="254"/>
    </location>
</feature>
<dbReference type="STRING" id="1442369.A0A0D2IVT8"/>
<feature type="domain" description="Amino acid permease/ SLC12A" evidence="7">
    <location>
        <begin position="43"/>
        <end position="508"/>
    </location>
</feature>
<dbReference type="PANTHER" id="PTHR43341">
    <property type="entry name" value="AMINO ACID PERMEASE"/>
    <property type="match status" value="1"/>
</dbReference>
<dbReference type="RefSeq" id="XP_013274472.1">
    <property type="nucleotide sequence ID" value="XM_013419018.1"/>
</dbReference>
<feature type="transmembrane region" description="Helical" evidence="6">
    <location>
        <begin position="332"/>
        <end position="350"/>
    </location>
</feature>
<keyword evidence="3 6" id="KW-0812">Transmembrane</keyword>
<feature type="transmembrane region" description="Helical" evidence="6">
    <location>
        <begin position="403"/>
        <end position="429"/>
    </location>
</feature>
<dbReference type="InterPro" id="IPR004841">
    <property type="entry name" value="AA-permease/SLC12A_dom"/>
</dbReference>
<evidence type="ECO:0000313" key="9">
    <source>
        <dbReference type="Proteomes" id="UP000053617"/>
    </source>
</evidence>
<dbReference type="PIRSF" id="PIRSF006060">
    <property type="entry name" value="AA_transporter"/>
    <property type="match status" value="1"/>
</dbReference>
<evidence type="ECO:0000256" key="6">
    <source>
        <dbReference type="SAM" id="Phobius"/>
    </source>
</evidence>
<evidence type="ECO:0000256" key="2">
    <source>
        <dbReference type="ARBA" id="ARBA00022448"/>
    </source>
</evidence>
<feature type="transmembrane region" description="Helical" evidence="6">
    <location>
        <begin position="112"/>
        <end position="133"/>
    </location>
</feature>
<dbReference type="EMBL" id="KN847476">
    <property type="protein sequence ID" value="KIX07336.1"/>
    <property type="molecule type" value="Genomic_DNA"/>
</dbReference>
<evidence type="ECO:0000256" key="5">
    <source>
        <dbReference type="ARBA" id="ARBA00023136"/>
    </source>
</evidence>
<name>A0A0D2IVT8_9EURO</name>